<evidence type="ECO:0000313" key="2">
    <source>
        <dbReference type="EMBL" id="KAG9470979.1"/>
    </source>
</evidence>
<sequence>MYRSLHFTGNFIILNRISYFFIYIYITFPSSPPSPNKAEVRVAPEGRYFLEDGNESGDSTFLGVTRRPLMAMMSRPLRLQKYKMLAWRIGGWAWPHHSGCCL</sequence>
<keyword evidence="3" id="KW-1185">Reference proteome</keyword>
<keyword evidence="1" id="KW-0812">Transmembrane</keyword>
<gene>
    <name evidence="2" type="ORF">GDO78_016157</name>
</gene>
<accession>A0A8J6EKN9</accession>
<proteinExistence type="predicted"/>
<reference evidence="2" key="1">
    <citation type="thesis" date="2020" institute="ProQuest LLC" country="789 East Eisenhower Parkway, Ann Arbor, MI, USA">
        <title>Comparative Genomics and Chromosome Evolution.</title>
        <authorList>
            <person name="Mudd A.B."/>
        </authorList>
    </citation>
    <scope>NUCLEOTIDE SEQUENCE</scope>
    <source>
        <strain evidence="2">HN-11 Male</strain>
        <tissue evidence="2">Kidney and liver</tissue>
    </source>
</reference>
<dbReference type="Proteomes" id="UP000770717">
    <property type="component" value="Unassembled WGS sequence"/>
</dbReference>
<keyword evidence="1" id="KW-1133">Transmembrane helix</keyword>
<organism evidence="2 3">
    <name type="scientific">Eleutherodactylus coqui</name>
    <name type="common">Puerto Rican coqui</name>
    <dbReference type="NCBI Taxonomy" id="57060"/>
    <lineage>
        <taxon>Eukaryota</taxon>
        <taxon>Metazoa</taxon>
        <taxon>Chordata</taxon>
        <taxon>Craniata</taxon>
        <taxon>Vertebrata</taxon>
        <taxon>Euteleostomi</taxon>
        <taxon>Amphibia</taxon>
        <taxon>Batrachia</taxon>
        <taxon>Anura</taxon>
        <taxon>Neobatrachia</taxon>
        <taxon>Hyloidea</taxon>
        <taxon>Eleutherodactylidae</taxon>
        <taxon>Eleutherodactylinae</taxon>
        <taxon>Eleutherodactylus</taxon>
        <taxon>Eleutherodactylus</taxon>
    </lineage>
</organism>
<name>A0A8J6EKN9_ELECQ</name>
<feature type="transmembrane region" description="Helical" evidence="1">
    <location>
        <begin position="7"/>
        <end position="26"/>
    </location>
</feature>
<dbReference type="EMBL" id="WNTK01000196">
    <property type="protein sequence ID" value="KAG9470979.1"/>
    <property type="molecule type" value="Genomic_DNA"/>
</dbReference>
<keyword evidence="1" id="KW-0472">Membrane</keyword>
<evidence type="ECO:0000313" key="3">
    <source>
        <dbReference type="Proteomes" id="UP000770717"/>
    </source>
</evidence>
<dbReference type="AlphaFoldDB" id="A0A8J6EKN9"/>
<evidence type="ECO:0000256" key="1">
    <source>
        <dbReference type="SAM" id="Phobius"/>
    </source>
</evidence>
<protein>
    <submittedName>
        <fullName evidence="2">Uncharacterized protein</fullName>
    </submittedName>
</protein>
<comment type="caution">
    <text evidence="2">The sequence shown here is derived from an EMBL/GenBank/DDBJ whole genome shotgun (WGS) entry which is preliminary data.</text>
</comment>